<dbReference type="PANTHER" id="PTHR11042">
    <property type="entry name" value="EUKARYOTIC TRANSLATION INITIATION FACTOR 2-ALPHA KINASE EIF2-ALPHA KINASE -RELATED"/>
    <property type="match status" value="1"/>
</dbReference>
<feature type="compositionally biased region" description="Basic and acidic residues" evidence="6">
    <location>
        <begin position="409"/>
        <end position="418"/>
    </location>
</feature>
<comment type="caution">
    <text evidence="8">The sequence shown here is derived from an EMBL/GenBank/DDBJ whole genome shotgun (WGS) entry which is preliminary data.</text>
</comment>
<evidence type="ECO:0000259" key="7">
    <source>
        <dbReference type="PROSITE" id="PS50011"/>
    </source>
</evidence>
<organism evidence="8 9">
    <name type="scientific">Massariosphaeria phaeospora</name>
    <dbReference type="NCBI Taxonomy" id="100035"/>
    <lineage>
        <taxon>Eukaryota</taxon>
        <taxon>Fungi</taxon>
        <taxon>Dikarya</taxon>
        <taxon>Ascomycota</taxon>
        <taxon>Pezizomycotina</taxon>
        <taxon>Dothideomycetes</taxon>
        <taxon>Pleosporomycetidae</taxon>
        <taxon>Pleosporales</taxon>
        <taxon>Pleosporales incertae sedis</taxon>
        <taxon>Massariosphaeria</taxon>
    </lineage>
</organism>
<dbReference type="Pfam" id="PF00069">
    <property type="entry name" value="Pkinase"/>
    <property type="match status" value="1"/>
</dbReference>
<feature type="compositionally biased region" description="Basic and acidic residues" evidence="6">
    <location>
        <begin position="1"/>
        <end position="11"/>
    </location>
</feature>
<feature type="compositionally biased region" description="Polar residues" evidence="6">
    <location>
        <begin position="157"/>
        <end position="192"/>
    </location>
</feature>
<feature type="compositionally biased region" description="Polar residues" evidence="6">
    <location>
        <begin position="521"/>
        <end position="575"/>
    </location>
</feature>
<dbReference type="InterPro" id="IPR050339">
    <property type="entry name" value="CC_SR_Kinase"/>
</dbReference>
<dbReference type="PANTHER" id="PTHR11042:SF187">
    <property type="entry name" value="EUKARYOTIC TRANSLATION INITIATION FACTOR 2-ALPHA KINASE 2"/>
    <property type="match status" value="1"/>
</dbReference>
<feature type="compositionally biased region" description="Polar residues" evidence="6">
    <location>
        <begin position="381"/>
        <end position="395"/>
    </location>
</feature>
<dbReference type="AlphaFoldDB" id="A0A7C8IMZ7"/>
<feature type="compositionally biased region" description="Polar residues" evidence="6">
    <location>
        <begin position="102"/>
        <end position="111"/>
    </location>
</feature>
<feature type="domain" description="Protein kinase" evidence="7">
    <location>
        <begin position="618"/>
        <end position="941"/>
    </location>
</feature>
<keyword evidence="3" id="KW-0418">Kinase</keyword>
<feature type="compositionally biased region" description="Polar residues" evidence="6">
    <location>
        <begin position="120"/>
        <end position="134"/>
    </location>
</feature>
<keyword evidence="1" id="KW-0808">Transferase</keyword>
<dbReference type="SUPFAM" id="SSF56112">
    <property type="entry name" value="Protein kinase-like (PK-like)"/>
    <property type="match status" value="1"/>
</dbReference>
<keyword evidence="2" id="KW-0547">Nucleotide-binding</keyword>
<dbReference type="GO" id="GO:0005737">
    <property type="term" value="C:cytoplasm"/>
    <property type="evidence" value="ECO:0007669"/>
    <property type="project" value="TreeGrafter"/>
</dbReference>
<dbReference type="PROSITE" id="PS50011">
    <property type="entry name" value="PROTEIN_KINASE_DOM"/>
    <property type="match status" value="1"/>
</dbReference>
<dbReference type="FunFam" id="1.10.510.10:FF:002262">
    <property type="entry name" value="Mitosis inhibitor protein kinase mik1"/>
    <property type="match status" value="1"/>
</dbReference>
<dbReference type="Gene3D" id="1.10.510.10">
    <property type="entry name" value="Transferase(Phosphotransferase) domain 1"/>
    <property type="match status" value="1"/>
</dbReference>
<protein>
    <recommendedName>
        <fullName evidence="7">Protein kinase domain-containing protein</fullName>
    </recommendedName>
</protein>
<name>A0A7C8IMZ7_9PLEO</name>
<evidence type="ECO:0000256" key="2">
    <source>
        <dbReference type="ARBA" id="ARBA00022741"/>
    </source>
</evidence>
<feature type="region of interest" description="Disordered" evidence="6">
    <location>
        <begin position="290"/>
        <end position="345"/>
    </location>
</feature>
<evidence type="ECO:0000256" key="4">
    <source>
        <dbReference type="ARBA" id="ARBA00022840"/>
    </source>
</evidence>
<feature type="region of interest" description="Disordered" evidence="6">
    <location>
        <begin position="1"/>
        <end position="256"/>
    </location>
</feature>
<dbReference type="GO" id="GO:0005634">
    <property type="term" value="C:nucleus"/>
    <property type="evidence" value="ECO:0007669"/>
    <property type="project" value="TreeGrafter"/>
</dbReference>
<dbReference type="Proteomes" id="UP000481861">
    <property type="component" value="Unassembled WGS sequence"/>
</dbReference>
<feature type="compositionally biased region" description="Basic and acidic residues" evidence="6">
    <location>
        <begin position="315"/>
        <end position="332"/>
    </location>
</feature>
<feature type="compositionally biased region" description="Polar residues" evidence="6">
    <location>
        <begin position="334"/>
        <end position="344"/>
    </location>
</feature>
<feature type="region of interest" description="Disordered" evidence="6">
    <location>
        <begin position="463"/>
        <end position="488"/>
    </location>
</feature>
<dbReference type="InterPro" id="IPR000719">
    <property type="entry name" value="Prot_kinase_dom"/>
</dbReference>
<evidence type="ECO:0000313" key="8">
    <source>
        <dbReference type="EMBL" id="KAF2876347.1"/>
    </source>
</evidence>
<reference evidence="8 9" key="1">
    <citation type="submission" date="2020-01" db="EMBL/GenBank/DDBJ databases">
        <authorList>
            <consortium name="DOE Joint Genome Institute"/>
            <person name="Haridas S."/>
            <person name="Albert R."/>
            <person name="Binder M."/>
            <person name="Bloem J."/>
            <person name="Labutti K."/>
            <person name="Salamov A."/>
            <person name="Andreopoulos B."/>
            <person name="Baker S.E."/>
            <person name="Barry K."/>
            <person name="Bills G."/>
            <person name="Bluhm B.H."/>
            <person name="Cannon C."/>
            <person name="Castanera R."/>
            <person name="Culley D.E."/>
            <person name="Daum C."/>
            <person name="Ezra D."/>
            <person name="Gonzalez J.B."/>
            <person name="Henrissat B."/>
            <person name="Kuo A."/>
            <person name="Liang C."/>
            <person name="Lipzen A."/>
            <person name="Lutzoni F."/>
            <person name="Magnuson J."/>
            <person name="Mondo S."/>
            <person name="Nolan M."/>
            <person name="Ohm R."/>
            <person name="Pangilinan J."/>
            <person name="Park H.-J.H."/>
            <person name="Ramirez L."/>
            <person name="Alfaro M."/>
            <person name="Sun H."/>
            <person name="Tritt A."/>
            <person name="Yoshinaga Y."/>
            <person name="Zwiers L.-H.L."/>
            <person name="Turgeon B.G."/>
            <person name="Goodwin S.B."/>
            <person name="Spatafora J.W."/>
            <person name="Crous P.W."/>
            <person name="Grigoriev I.V."/>
        </authorList>
    </citation>
    <scope>NUCLEOTIDE SEQUENCE [LARGE SCALE GENOMIC DNA]</scope>
    <source>
        <strain evidence="8 9">CBS 611.86</strain>
    </source>
</reference>
<sequence length="984" mass="108448">MRFDSINDRPIKFPFAHSRQDLNTNGATGQIPAKSSPLKRGDGSIYRGTAQGSPVAKRRSLHGASGLGLGGDFDIFDQSPVSRQTTDEPSRSQDSEIGAGFSFSSPITKAQSPLRKTVSLRKSTLSQRYGSNTPRPKPTHDGEFVIPGPAASKTRQRMSLDSSVSYSAGNTQSPFRKSTNLEPMRSNSNLSHQPHPLSNALTPSSSSSSLMDESPSHAPYRAPPAAPRHHAFSRSLPIGATRPKEPQADEQVENNSYATPYAWKMAKPEPTAFQSTGLLARKTFRPQDDVSTFDNYVMPDTPSKRMSFPPSLGESPRRGSLFEKTSQPRHEFGTPSTPFSSHALKSSFGSFGKGVSTFGSFGSVHQRRSSFASIDGDEVPQSPSDNHMTDGQSSADDMPPTPTKVNDGSGRRSKESSLRRRTFGRQRVSLGTDTFAAPADLETPSIDLSAVSNSKNCKYAPVHNDAISSSKRPAAPHEELQPAKKPAPLVVCLARKQFARLSKQHDQVASASRRLVPSPNAPQKNTAKQSTPPADNPFSASSPRTPNESSVPDPSKLSISAQRRGSVPFNSSTDSIMLPPATPTTPREYSYFGNDRPKVPTIGLTKNDVDPALSSRFHDVRKLDGDGEFSYVFRVSDPVDKRLALESPPGSRVWVVKKSKKPYLGHMDRAKKLREVDILYALRGNEHVISIQNHWEEKYHLYIQTEYCEGGNLKTFTNGAGFKGRIDDFRIWKILLEVSLGLKHIHEHNFVHLDMKPANIFVDFEGVLKIGDFGMASSWPAPRHIEGEGDRHYLAPEVLNGRYDKPADVFALGMIITEIAGNCVIPENGDDWRNLRSGDFRSIPSLTWSCESSLTRDVNGDPISDAADDNLDALRMSQHNADPTGALRMLSSFSEEEQLAKAPAFMVRRDDRNSMDHIARSMMHPDPDQRPTIDQVYHSFGCQWVEQRRRAGATIYEGNFGPSDEVLNYEMHPDIEMADMMDTS</sequence>
<dbReference type="InterPro" id="IPR008271">
    <property type="entry name" value="Ser/Thr_kinase_AS"/>
</dbReference>
<proteinExistence type="inferred from homology"/>
<dbReference type="Gene3D" id="3.30.200.20">
    <property type="entry name" value="Phosphorylase Kinase, domain 1"/>
    <property type="match status" value="1"/>
</dbReference>
<feature type="compositionally biased region" description="Low complexity" evidence="6">
    <location>
        <begin position="196"/>
        <end position="220"/>
    </location>
</feature>
<dbReference type="InterPro" id="IPR011009">
    <property type="entry name" value="Kinase-like_dom_sf"/>
</dbReference>
<evidence type="ECO:0000256" key="3">
    <source>
        <dbReference type="ARBA" id="ARBA00022777"/>
    </source>
</evidence>
<evidence type="ECO:0000256" key="5">
    <source>
        <dbReference type="ARBA" id="ARBA00037982"/>
    </source>
</evidence>
<dbReference type="GO" id="GO:0004694">
    <property type="term" value="F:eukaryotic translation initiation factor 2alpha kinase activity"/>
    <property type="evidence" value="ECO:0007669"/>
    <property type="project" value="TreeGrafter"/>
</dbReference>
<comment type="similarity">
    <text evidence="5">Belongs to the protein kinase superfamily. Ser/Thr protein kinase family. GCN2 subfamily.</text>
</comment>
<evidence type="ECO:0000256" key="6">
    <source>
        <dbReference type="SAM" id="MobiDB-lite"/>
    </source>
</evidence>
<accession>A0A7C8IMZ7</accession>
<feature type="region of interest" description="Disordered" evidence="6">
    <location>
        <begin position="366"/>
        <end position="431"/>
    </location>
</feature>
<feature type="region of interest" description="Disordered" evidence="6">
    <location>
        <begin position="501"/>
        <end position="587"/>
    </location>
</feature>
<evidence type="ECO:0000256" key="1">
    <source>
        <dbReference type="ARBA" id="ARBA00022679"/>
    </source>
</evidence>
<dbReference type="OrthoDB" id="5337378at2759"/>
<gene>
    <name evidence="8" type="ORF">BDV95DRAFT_483379</name>
</gene>
<evidence type="ECO:0000313" key="9">
    <source>
        <dbReference type="Proteomes" id="UP000481861"/>
    </source>
</evidence>
<feature type="compositionally biased region" description="Basic and acidic residues" evidence="6">
    <location>
        <begin position="85"/>
        <end position="94"/>
    </location>
</feature>
<keyword evidence="9" id="KW-1185">Reference proteome</keyword>
<dbReference type="GO" id="GO:0005524">
    <property type="term" value="F:ATP binding"/>
    <property type="evidence" value="ECO:0007669"/>
    <property type="project" value="UniProtKB-KW"/>
</dbReference>
<dbReference type="PROSITE" id="PS00108">
    <property type="entry name" value="PROTEIN_KINASE_ST"/>
    <property type="match status" value="1"/>
</dbReference>
<keyword evidence="4" id="KW-0067">ATP-binding</keyword>
<dbReference type="EMBL" id="JAADJZ010000003">
    <property type="protein sequence ID" value="KAF2876347.1"/>
    <property type="molecule type" value="Genomic_DNA"/>
</dbReference>
<dbReference type="SMART" id="SM00220">
    <property type="entry name" value="S_TKc"/>
    <property type="match status" value="1"/>
</dbReference>